<dbReference type="Proteomes" id="UP000184050">
    <property type="component" value="Unassembled WGS sequence"/>
</dbReference>
<evidence type="ECO:0000313" key="1">
    <source>
        <dbReference type="EMBL" id="SHJ50932.1"/>
    </source>
</evidence>
<dbReference type="EMBL" id="FQZE01000021">
    <property type="protein sequence ID" value="SHJ50932.1"/>
    <property type="molecule type" value="Genomic_DNA"/>
</dbReference>
<protein>
    <submittedName>
        <fullName evidence="1">Uncharacterized protein</fullName>
    </submittedName>
</protein>
<reference evidence="1 2" key="1">
    <citation type="submission" date="2016-11" db="EMBL/GenBank/DDBJ databases">
        <authorList>
            <person name="Jaros S."/>
            <person name="Januszkiewicz K."/>
            <person name="Wedrychowicz H."/>
        </authorList>
    </citation>
    <scope>NUCLEOTIDE SEQUENCE [LARGE SCALE GENOMIC DNA]</scope>
    <source>
        <strain evidence="1 2">DSM 27063</strain>
    </source>
</reference>
<proteinExistence type="predicted"/>
<keyword evidence="2" id="KW-1185">Reference proteome</keyword>
<dbReference type="STRING" id="1168035.SAMN05444280_12154"/>
<dbReference type="AlphaFoldDB" id="A0A1M6JW83"/>
<gene>
    <name evidence="1" type="ORF">SAMN05444280_12154</name>
</gene>
<evidence type="ECO:0000313" key="2">
    <source>
        <dbReference type="Proteomes" id="UP000184050"/>
    </source>
</evidence>
<sequence length="49" mass="5781">MPKDKKEKGFMSKCALKNVVLLHLSINYETSIYNRYWTHFSETDSQNAI</sequence>
<name>A0A1M6JW83_9BACT</name>
<organism evidence="1 2">
    <name type="scientific">Tangfeifania diversioriginum</name>
    <dbReference type="NCBI Taxonomy" id="1168035"/>
    <lineage>
        <taxon>Bacteria</taxon>
        <taxon>Pseudomonadati</taxon>
        <taxon>Bacteroidota</taxon>
        <taxon>Bacteroidia</taxon>
        <taxon>Marinilabiliales</taxon>
        <taxon>Prolixibacteraceae</taxon>
        <taxon>Tangfeifania</taxon>
    </lineage>
</organism>
<accession>A0A1M6JW83</accession>